<evidence type="ECO:0000259" key="3">
    <source>
        <dbReference type="Pfam" id="PF13649"/>
    </source>
</evidence>
<name>A0A239CHL9_9RHOB</name>
<dbReference type="RefSeq" id="WP_089230746.1">
    <property type="nucleotide sequence ID" value="NZ_FZOY01000001.1"/>
</dbReference>
<evidence type="ECO:0000313" key="5">
    <source>
        <dbReference type="Proteomes" id="UP000198426"/>
    </source>
</evidence>
<keyword evidence="2 4" id="KW-0808">Transferase</keyword>
<dbReference type="EMBL" id="FZOY01000001">
    <property type="protein sequence ID" value="SNS18974.1"/>
    <property type="molecule type" value="Genomic_DNA"/>
</dbReference>
<reference evidence="4 5" key="1">
    <citation type="submission" date="2017-06" db="EMBL/GenBank/DDBJ databases">
        <authorList>
            <person name="Kim H.J."/>
            <person name="Triplett B.A."/>
        </authorList>
    </citation>
    <scope>NUCLEOTIDE SEQUENCE [LARGE SCALE GENOMIC DNA]</scope>
    <source>
        <strain evidence="4 5">DSM 29339</strain>
    </source>
</reference>
<feature type="domain" description="Methyltransferase" evidence="3">
    <location>
        <begin position="43"/>
        <end position="136"/>
    </location>
</feature>
<dbReference type="GO" id="GO:0008168">
    <property type="term" value="F:methyltransferase activity"/>
    <property type="evidence" value="ECO:0007669"/>
    <property type="project" value="UniProtKB-KW"/>
</dbReference>
<dbReference type="Proteomes" id="UP000198426">
    <property type="component" value="Unassembled WGS sequence"/>
</dbReference>
<protein>
    <submittedName>
        <fullName evidence="4">Methyltransferase domain-containing protein</fullName>
    </submittedName>
</protein>
<dbReference type="InterPro" id="IPR041698">
    <property type="entry name" value="Methyltransf_25"/>
</dbReference>
<proteinExistence type="predicted"/>
<dbReference type="AlphaFoldDB" id="A0A239CHL9"/>
<evidence type="ECO:0000256" key="2">
    <source>
        <dbReference type="ARBA" id="ARBA00022679"/>
    </source>
</evidence>
<organism evidence="4 5">
    <name type="scientific">Tropicimonas sediminicola</name>
    <dbReference type="NCBI Taxonomy" id="1031541"/>
    <lineage>
        <taxon>Bacteria</taxon>
        <taxon>Pseudomonadati</taxon>
        <taxon>Pseudomonadota</taxon>
        <taxon>Alphaproteobacteria</taxon>
        <taxon>Rhodobacterales</taxon>
        <taxon>Roseobacteraceae</taxon>
        <taxon>Tropicimonas</taxon>
    </lineage>
</organism>
<accession>A0A239CHL9</accession>
<dbReference type="OrthoDB" id="5642573at2"/>
<dbReference type="Gene3D" id="3.40.50.150">
    <property type="entry name" value="Vaccinia Virus protein VP39"/>
    <property type="match status" value="1"/>
</dbReference>
<dbReference type="SUPFAM" id="SSF53335">
    <property type="entry name" value="S-adenosyl-L-methionine-dependent methyltransferases"/>
    <property type="match status" value="1"/>
</dbReference>
<dbReference type="Pfam" id="PF13649">
    <property type="entry name" value="Methyltransf_25"/>
    <property type="match status" value="1"/>
</dbReference>
<evidence type="ECO:0000313" key="4">
    <source>
        <dbReference type="EMBL" id="SNS18974.1"/>
    </source>
</evidence>
<keyword evidence="1 4" id="KW-0489">Methyltransferase</keyword>
<dbReference type="PANTHER" id="PTHR43861">
    <property type="entry name" value="TRANS-ACONITATE 2-METHYLTRANSFERASE-RELATED"/>
    <property type="match status" value="1"/>
</dbReference>
<gene>
    <name evidence="4" type="ORF">SAMN05421757_101266</name>
</gene>
<evidence type="ECO:0000256" key="1">
    <source>
        <dbReference type="ARBA" id="ARBA00022603"/>
    </source>
</evidence>
<sequence>MGKRSRFWDLIARRYARMPVRDEESYREKLAITRSYLQPDWDVLEIGCGTGTTALEHAPHVRRFRAVDSSPKMIEICREKAAAAPTENIAFDCADFDEIDQPDASLDAVLAMSILHLLDDPDTALAWIHAMLRPGGMFFSSTTCIADIDNAVSRYLLPAAAALRLVPRMTQLGRAELHRSIEAAGFEVLRDWQPDDDPAKAVFIVARKPAP</sequence>
<dbReference type="PANTHER" id="PTHR43861:SF1">
    <property type="entry name" value="TRANS-ACONITATE 2-METHYLTRANSFERASE"/>
    <property type="match status" value="1"/>
</dbReference>
<dbReference type="InterPro" id="IPR029063">
    <property type="entry name" value="SAM-dependent_MTases_sf"/>
</dbReference>
<dbReference type="CDD" id="cd02440">
    <property type="entry name" value="AdoMet_MTases"/>
    <property type="match status" value="1"/>
</dbReference>
<keyword evidence="5" id="KW-1185">Reference proteome</keyword>
<dbReference type="GO" id="GO:0032259">
    <property type="term" value="P:methylation"/>
    <property type="evidence" value="ECO:0007669"/>
    <property type="project" value="UniProtKB-KW"/>
</dbReference>